<reference evidence="1 2" key="2">
    <citation type="submission" date="2017-10" db="EMBL/GenBank/DDBJ databases">
        <authorList>
            <person name="Banno H."/>
            <person name="Chua N.-H."/>
        </authorList>
    </citation>
    <scope>NUCLEOTIDE SEQUENCE [LARGE SCALE GENOMIC DNA]</scope>
    <source>
        <strain evidence="1 2">JK623</strain>
    </source>
</reference>
<accession>A0A2G3E3M6</accession>
<gene>
    <name evidence="1" type="ORF">CSX02_05640</name>
</gene>
<name>A0A2G3E3M6_9FIRM</name>
<reference evidence="1 2" key="1">
    <citation type="submission" date="2017-10" db="EMBL/GenBank/DDBJ databases">
        <title>Resolving the taxonomy of Roseburia spp., Eubacterium rectale and Agathobacter spp. through phylogenomic analysis.</title>
        <authorList>
            <person name="Sheridan P.O."/>
            <person name="Walker A.W."/>
            <person name="Duncan S.H."/>
            <person name="Scott K.P."/>
            <person name="Toole P.W.O."/>
            <person name="Luis P."/>
            <person name="Flint H.J."/>
        </authorList>
    </citation>
    <scope>NUCLEOTIDE SEQUENCE [LARGE SCALE GENOMIC DNA]</scope>
    <source>
        <strain evidence="1 2">JK623</strain>
    </source>
</reference>
<comment type="caution">
    <text evidence="1">The sequence shown here is derived from an EMBL/GenBank/DDBJ whole genome shotgun (WGS) entry which is preliminary data.</text>
</comment>
<dbReference type="Proteomes" id="UP000224563">
    <property type="component" value="Unassembled WGS sequence"/>
</dbReference>
<dbReference type="RefSeq" id="WP_099385950.1">
    <property type="nucleotide sequence ID" value="NZ_PDYG01000025.1"/>
</dbReference>
<organism evidence="1 2">
    <name type="scientific">Agathobacter ruminis</name>
    <dbReference type="NCBI Taxonomy" id="1712665"/>
    <lineage>
        <taxon>Bacteria</taxon>
        <taxon>Bacillati</taxon>
        <taxon>Bacillota</taxon>
        <taxon>Clostridia</taxon>
        <taxon>Lachnospirales</taxon>
        <taxon>Lachnospiraceae</taxon>
        <taxon>Agathobacter</taxon>
    </lineage>
</organism>
<keyword evidence="2" id="KW-1185">Reference proteome</keyword>
<dbReference type="AlphaFoldDB" id="A0A2G3E3M6"/>
<proteinExistence type="predicted"/>
<evidence type="ECO:0000313" key="2">
    <source>
        <dbReference type="Proteomes" id="UP000224563"/>
    </source>
</evidence>
<evidence type="ECO:0000313" key="1">
    <source>
        <dbReference type="EMBL" id="PHU37886.1"/>
    </source>
</evidence>
<sequence length="526" mass="60942">MKILMISEKDAANASLARIANAFLQQNDFVRVYATYYDPQVLQAFSDLIPRYPIHEIDEAAIEWCDIIFCSTLASIHLPEIVFRAHKPIFTHNYLMNRQINWGGDLCFAPSQATVASDYDEYLNYPYLGIGEPKYDEQERVSQTVNNRTEEKRFLFVDSGHFPFSLEGKKALAKTLLDICETYPDYELEIKPRFLPEDHIITHRNDIHLYDVIRKVADGKIPKNLKMLNKHEDLRTLIDRCSVMICLYTTAFVGAVVAGKGLIILENLPSEDVYDIRMKTYLRNRENMVASGALTDYRQVHKRLPNGAKAEGSYLDFLLEEKDHVSDKIVEVCKYLWSNYYAKGTFPHMTDSVYREYKNVYVQDPEMTWETVIQKRCHDYILLKSLILIDFHVKSKLDISCILESVEKYEKNFGLFLQNQTALRDLCIIKNADIMLKDRIDAGILLNAYYLTGQFDAIRQFPLKDLGAYHLYRAFIALEDPEESDHRLAKEHLEAYCKISGERTYNLEISDMPNNHAKALALLSQL</sequence>
<protein>
    <submittedName>
        <fullName evidence="1">Uncharacterized protein</fullName>
    </submittedName>
</protein>
<dbReference type="EMBL" id="PDYG01000025">
    <property type="protein sequence ID" value="PHU37886.1"/>
    <property type="molecule type" value="Genomic_DNA"/>
</dbReference>